<evidence type="ECO:0008006" key="3">
    <source>
        <dbReference type="Google" id="ProtNLM"/>
    </source>
</evidence>
<dbReference type="Proteomes" id="UP001642409">
    <property type="component" value="Unassembled WGS sequence"/>
</dbReference>
<gene>
    <name evidence="1" type="ORF">HINF_LOCUS6582</name>
</gene>
<sequence>MNSDLKIVAASVKSVESLSNEVVISSSHDGTSLKLITATRSGCNTIDFKNNLIKNKNQSQLEWEIQCLNSAVLSTTNSGIKYTMQFGIPITANSIGRYYMQNNLIWFQKATIDYTTTAQTLLFDPPKAICTTAMNSAFPIYESIINYNGELKTTEVFRKSVFQQMYLPKDYQDTLNQTWFEGDSIIFDEYVLPYDETSGATDKLVDIFTSHTNWNNKLNPNIQKNADNSFTWIFRKDFFISFMMLNNGFTYDYNFYTNTVKSQGLKVMITLQNYDMANCFASSNVFDVNYTGIGAIDLVYVRKTSNVVQSGVDVNKDGSVAQNGIMCETRPMTANFTGMQLDNETSSKRGSIAHAGLGLYRRDFNDADSTYLHQRYTSLSAAQILAYVNNQNKLNNATLNLAGTSKIASGNGTAAVSNALNHAAIAALFLPKSQDFVFFGTHNVIRGGDIVLYHQDINDLQSIRNEIIRSTNANQQFTKGLAPSFSNVFEWISRYAFTYSSLEQFSMDEYSSDVVGDGFNGTINSLRFKYSLVEYRSGSKAIEAQSIQVYLADANLRPQNKGANALNIEAITFYDSLLIYDLKNGQINAREFRI</sequence>
<name>A0ABP1H0V0_9EUKA</name>
<evidence type="ECO:0000313" key="2">
    <source>
        <dbReference type="Proteomes" id="UP001642409"/>
    </source>
</evidence>
<keyword evidence="2" id="KW-1185">Reference proteome</keyword>
<protein>
    <recommendedName>
        <fullName evidence="3">Major capsid protein</fullName>
    </recommendedName>
</protein>
<accession>A0ABP1H0V0</accession>
<comment type="caution">
    <text evidence="1">The sequence shown here is derived from an EMBL/GenBank/DDBJ whole genome shotgun (WGS) entry which is preliminary data.</text>
</comment>
<organism evidence="1 2">
    <name type="scientific">Hexamita inflata</name>
    <dbReference type="NCBI Taxonomy" id="28002"/>
    <lineage>
        <taxon>Eukaryota</taxon>
        <taxon>Metamonada</taxon>
        <taxon>Diplomonadida</taxon>
        <taxon>Hexamitidae</taxon>
        <taxon>Hexamitinae</taxon>
        <taxon>Hexamita</taxon>
    </lineage>
</organism>
<dbReference type="EMBL" id="CAXDID020000013">
    <property type="protein sequence ID" value="CAL5981291.1"/>
    <property type="molecule type" value="Genomic_DNA"/>
</dbReference>
<evidence type="ECO:0000313" key="1">
    <source>
        <dbReference type="EMBL" id="CAL5981291.1"/>
    </source>
</evidence>
<proteinExistence type="predicted"/>
<reference evidence="1 2" key="1">
    <citation type="submission" date="2024-07" db="EMBL/GenBank/DDBJ databases">
        <authorList>
            <person name="Akdeniz Z."/>
        </authorList>
    </citation>
    <scope>NUCLEOTIDE SEQUENCE [LARGE SCALE GENOMIC DNA]</scope>
</reference>